<comment type="caution">
    <text evidence="2">The sequence shown here is derived from an EMBL/GenBank/DDBJ whole genome shotgun (WGS) entry which is preliminary data.</text>
</comment>
<dbReference type="InterPro" id="IPR006342">
    <property type="entry name" value="FkbM_mtfrase"/>
</dbReference>
<protein>
    <submittedName>
        <fullName evidence="2">FkbM family methyltransferase</fullName>
    </submittedName>
</protein>
<gene>
    <name evidence="2" type="ORF">FG486_13260</name>
</gene>
<proteinExistence type="predicted"/>
<keyword evidence="3" id="KW-1185">Reference proteome</keyword>
<dbReference type="PANTHER" id="PTHR34203">
    <property type="entry name" value="METHYLTRANSFERASE, FKBM FAMILY PROTEIN"/>
    <property type="match status" value="1"/>
</dbReference>
<reference evidence="2 3" key="1">
    <citation type="journal article" date="1994" name="Int. J. Syst. Bacteriol.">
        <title>Phylogenetic positions of novel aerobic, bacteriochlorophyll a-containing bacteria and description of Roseococcus thiosulfatophilus gen. nov., sp. nov., Erythromicrobium ramosum gen. nov., sp. nov., and Erythrobacter litoralis sp. nov.</title>
        <authorList>
            <person name="Yurkov V."/>
            <person name="Stackebrandt E."/>
            <person name="Holmes A."/>
            <person name="Fuerst J.A."/>
            <person name="Hugenholtz P."/>
            <person name="Golecki J."/>
            <person name="Gad'on N."/>
            <person name="Gorlenko V.M."/>
            <person name="Kompantseva E.I."/>
            <person name="Drews G."/>
        </authorList>
    </citation>
    <scope>NUCLEOTIDE SEQUENCE [LARGE SCALE GENOMIC DNA]</scope>
    <source>
        <strain evidence="2 3">KR-99</strain>
    </source>
</reference>
<name>A0A7V8RF48_9SPHN</name>
<dbReference type="RefSeq" id="WP_181267830.1">
    <property type="nucleotide sequence ID" value="NZ_BAAAGB010000001.1"/>
</dbReference>
<dbReference type="InterPro" id="IPR052514">
    <property type="entry name" value="SAM-dependent_MTase"/>
</dbReference>
<sequence>MINNLKHNSIIDLLGSIIVKNMLRARCNGELGELTKSINEHRSRPLANPRSDRERFRDGPPEFSSLDALRVLWHARSHRADLDRTMALLADEPSRELLRRILAYRALGPRYVNLPSDTDNPLESQPQATACMVGPGDDPAFGTQLYRMGDITIEAWPLNIWADFFEQQYVFERDGIRIAVEPGDSVLDLGACFGDTSLTFAAAAGETGRVDAFEPMPRQVEVIERNLARNPALASRVHVHRLAVFDRRVELLFADGGAAAHPSHAGTIKVPTCRLDDWIRETGVVPTFIKMDVEGAESAALRGSADTIRRYRPKLAISAYHSLADLTGLAPLIASIQPDYRFYLDHHTTHAEETVLYAIC</sequence>
<evidence type="ECO:0000313" key="3">
    <source>
        <dbReference type="Proteomes" id="UP000589292"/>
    </source>
</evidence>
<dbReference type="InterPro" id="IPR029063">
    <property type="entry name" value="SAM-dependent_MTases_sf"/>
</dbReference>
<dbReference type="Proteomes" id="UP000589292">
    <property type="component" value="Unassembled WGS sequence"/>
</dbReference>
<dbReference type="SUPFAM" id="SSF53335">
    <property type="entry name" value="S-adenosyl-L-methionine-dependent methyltransferases"/>
    <property type="match status" value="1"/>
</dbReference>
<dbReference type="NCBIfam" id="TIGR01444">
    <property type="entry name" value="fkbM_fam"/>
    <property type="match status" value="1"/>
</dbReference>
<dbReference type="GO" id="GO:0008168">
    <property type="term" value="F:methyltransferase activity"/>
    <property type="evidence" value="ECO:0007669"/>
    <property type="project" value="UniProtKB-KW"/>
</dbReference>
<accession>A0A7V8RF48</accession>
<keyword evidence="2" id="KW-0808">Transferase</keyword>
<dbReference type="Pfam" id="PF05050">
    <property type="entry name" value="Methyltransf_21"/>
    <property type="match status" value="1"/>
</dbReference>
<organism evidence="2 3">
    <name type="scientific">Sphingomonas ursincola</name>
    <dbReference type="NCBI Taxonomy" id="56361"/>
    <lineage>
        <taxon>Bacteria</taxon>
        <taxon>Pseudomonadati</taxon>
        <taxon>Pseudomonadota</taxon>
        <taxon>Alphaproteobacteria</taxon>
        <taxon>Sphingomonadales</taxon>
        <taxon>Sphingomonadaceae</taxon>
        <taxon>Sphingomonas</taxon>
    </lineage>
</organism>
<feature type="domain" description="Methyltransferase FkbM" evidence="1">
    <location>
        <begin position="188"/>
        <end position="321"/>
    </location>
</feature>
<dbReference type="Gene3D" id="3.40.50.150">
    <property type="entry name" value="Vaccinia Virus protein VP39"/>
    <property type="match status" value="1"/>
</dbReference>
<dbReference type="EMBL" id="VDES01000002">
    <property type="protein sequence ID" value="MBA1375312.1"/>
    <property type="molecule type" value="Genomic_DNA"/>
</dbReference>
<dbReference type="PANTHER" id="PTHR34203:SF15">
    <property type="entry name" value="SLL1173 PROTEIN"/>
    <property type="match status" value="1"/>
</dbReference>
<dbReference type="AlphaFoldDB" id="A0A7V8RF48"/>
<evidence type="ECO:0000313" key="2">
    <source>
        <dbReference type="EMBL" id="MBA1375312.1"/>
    </source>
</evidence>
<keyword evidence="2" id="KW-0489">Methyltransferase</keyword>
<dbReference type="GO" id="GO:0032259">
    <property type="term" value="P:methylation"/>
    <property type="evidence" value="ECO:0007669"/>
    <property type="project" value="UniProtKB-KW"/>
</dbReference>
<evidence type="ECO:0000259" key="1">
    <source>
        <dbReference type="Pfam" id="PF05050"/>
    </source>
</evidence>